<evidence type="ECO:0000256" key="4">
    <source>
        <dbReference type="ARBA" id="ARBA00023136"/>
    </source>
</evidence>
<dbReference type="Pfam" id="PF05705">
    <property type="entry name" value="DUF829"/>
    <property type="match status" value="1"/>
</dbReference>
<keyword evidence="2" id="KW-0812">Transmembrane</keyword>
<dbReference type="GO" id="GO:0005640">
    <property type="term" value="C:nuclear outer membrane"/>
    <property type="evidence" value="ECO:0007669"/>
    <property type="project" value="UniProtKB-SubCell"/>
</dbReference>
<dbReference type="OrthoDB" id="77878at2759"/>
<sequence>MAGQPKPNPLAAFQRLNDSVYLYDPSTATAPASADLVILCSWMDAAPKHIAKYVEGYVRLRPRARILLIRNEMPDMLVRSTSTARKQLAPALDVVRGAARPDAGAHVVLHLFSNGGARRATHLAAWFREAEGAALPIDAMLLDSSPGKPSYRRSLNALSVGLPKSPVLWLLGRVVAQFFLLAFRAVHFLTRRPIMITEAREQLLDKSLFNPKAPRCYLYSKADDMVGWEDVEEHVREAEERGFAVQTVCFEKSPHAGHIMEDPEKYWAAVQDVLPEQ</sequence>
<name>A0A6A6PCJ0_9PEZI</name>
<protein>
    <recommendedName>
        <fullName evidence="9">Indole-diterpene biosynthesis protein PaxU</fullName>
    </recommendedName>
</protein>
<dbReference type="PANTHER" id="PTHR12265">
    <property type="entry name" value="TRANSMEMBRANE PROTEIN 53"/>
    <property type="match status" value="1"/>
</dbReference>
<keyword evidence="4" id="KW-0472">Membrane</keyword>
<comment type="similarity">
    <text evidence="1">Belongs to the TMEM53 family.</text>
</comment>
<evidence type="ECO:0000313" key="7">
    <source>
        <dbReference type="EMBL" id="KAF2461648.1"/>
    </source>
</evidence>
<keyword evidence="8" id="KW-1185">Reference proteome</keyword>
<dbReference type="AlphaFoldDB" id="A0A6A6PCJ0"/>
<comment type="subcellular location">
    <subcellularLocation>
        <location evidence="6">Nucleus outer membrane</location>
        <topology evidence="6">Single-pass membrane protein</topology>
    </subcellularLocation>
</comment>
<accession>A0A6A6PCJ0</accession>
<gene>
    <name evidence="7" type="ORF">BDY21DRAFT_332800</name>
</gene>
<dbReference type="EMBL" id="MU001671">
    <property type="protein sequence ID" value="KAF2461648.1"/>
    <property type="molecule type" value="Genomic_DNA"/>
</dbReference>
<evidence type="ECO:0000256" key="1">
    <source>
        <dbReference type="ARBA" id="ARBA00007387"/>
    </source>
</evidence>
<evidence type="ECO:0008006" key="9">
    <source>
        <dbReference type="Google" id="ProtNLM"/>
    </source>
</evidence>
<dbReference type="PANTHER" id="PTHR12265:SF30">
    <property type="entry name" value="TRANSMEMBRANE PROTEIN 53"/>
    <property type="match status" value="1"/>
</dbReference>
<dbReference type="InterPro" id="IPR008547">
    <property type="entry name" value="DUF829_TMEM53"/>
</dbReference>
<keyword evidence="3" id="KW-1133">Transmembrane helix</keyword>
<proteinExistence type="inferred from homology"/>
<keyword evidence="5" id="KW-0539">Nucleus</keyword>
<organism evidence="7 8">
    <name type="scientific">Lineolata rhizophorae</name>
    <dbReference type="NCBI Taxonomy" id="578093"/>
    <lineage>
        <taxon>Eukaryota</taxon>
        <taxon>Fungi</taxon>
        <taxon>Dikarya</taxon>
        <taxon>Ascomycota</taxon>
        <taxon>Pezizomycotina</taxon>
        <taxon>Dothideomycetes</taxon>
        <taxon>Dothideomycetes incertae sedis</taxon>
        <taxon>Lineolatales</taxon>
        <taxon>Lineolataceae</taxon>
        <taxon>Lineolata</taxon>
    </lineage>
</organism>
<evidence type="ECO:0000256" key="2">
    <source>
        <dbReference type="ARBA" id="ARBA00022692"/>
    </source>
</evidence>
<evidence type="ECO:0000256" key="3">
    <source>
        <dbReference type="ARBA" id="ARBA00022989"/>
    </source>
</evidence>
<dbReference type="Proteomes" id="UP000799766">
    <property type="component" value="Unassembled WGS sequence"/>
</dbReference>
<evidence type="ECO:0000256" key="6">
    <source>
        <dbReference type="ARBA" id="ARBA00034303"/>
    </source>
</evidence>
<dbReference type="SUPFAM" id="SSF53474">
    <property type="entry name" value="alpha/beta-Hydrolases"/>
    <property type="match status" value="1"/>
</dbReference>
<reference evidence="7" key="1">
    <citation type="journal article" date="2020" name="Stud. Mycol.">
        <title>101 Dothideomycetes genomes: a test case for predicting lifestyles and emergence of pathogens.</title>
        <authorList>
            <person name="Haridas S."/>
            <person name="Albert R."/>
            <person name="Binder M."/>
            <person name="Bloem J."/>
            <person name="Labutti K."/>
            <person name="Salamov A."/>
            <person name="Andreopoulos B."/>
            <person name="Baker S."/>
            <person name="Barry K."/>
            <person name="Bills G."/>
            <person name="Bluhm B."/>
            <person name="Cannon C."/>
            <person name="Castanera R."/>
            <person name="Culley D."/>
            <person name="Daum C."/>
            <person name="Ezra D."/>
            <person name="Gonzalez J."/>
            <person name="Henrissat B."/>
            <person name="Kuo A."/>
            <person name="Liang C."/>
            <person name="Lipzen A."/>
            <person name="Lutzoni F."/>
            <person name="Magnuson J."/>
            <person name="Mondo S."/>
            <person name="Nolan M."/>
            <person name="Ohm R."/>
            <person name="Pangilinan J."/>
            <person name="Park H.-J."/>
            <person name="Ramirez L."/>
            <person name="Alfaro M."/>
            <person name="Sun H."/>
            <person name="Tritt A."/>
            <person name="Yoshinaga Y."/>
            <person name="Zwiers L.-H."/>
            <person name="Turgeon B."/>
            <person name="Goodwin S."/>
            <person name="Spatafora J."/>
            <person name="Crous P."/>
            <person name="Grigoriev I."/>
        </authorList>
    </citation>
    <scope>NUCLEOTIDE SEQUENCE</scope>
    <source>
        <strain evidence="7">ATCC 16933</strain>
    </source>
</reference>
<evidence type="ECO:0000256" key="5">
    <source>
        <dbReference type="ARBA" id="ARBA00023242"/>
    </source>
</evidence>
<dbReference type="InterPro" id="IPR029058">
    <property type="entry name" value="AB_hydrolase_fold"/>
</dbReference>
<evidence type="ECO:0000313" key="8">
    <source>
        <dbReference type="Proteomes" id="UP000799766"/>
    </source>
</evidence>